<evidence type="ECO:0000256" key="4">
    <source>
        <dbReference type="ARBA" id="ARBA00022692"/>
    </source>
</evidence>
<feature type="transmembrane region" description="Helical" evidence="14">
    <location>
        <begin position="20"/>
        <end position="47"/>
    </location>
</feature>
<feature type="transmembrane region" description="Helical" evidence="14">
    <location>
        <begin position="98"/>
        <end position="118"/>
    </location>
</feature>
<comment type="subcellular location">
    <subcellularLocation>
        <location evidence="1 12">Membrane</location>
        <topology evidence="1 12">Multi-pass membrane protein</topology>
    </subcellularLocation>
</comment>
<feature type="compositionally biased region" description="Pro residues" evidence="13">
    <location>
        <begin position="269"/>
        <end position="283"/>
    </location>
</feature>
<feature type="region of interest" description="Disordered" evidence="13">
    <location>
        <begin position="269"/>
        <end position="312"/>
    </location>
</feature>
<comment type="subunit">
    <text evidence="8">Interacts with the Sec translocase complex via SecD. Specifically interacts with transmembrane segments of nascent integral membrane proteins during membrane integration.</text>
</comment>
<evidence type="ECO:0000259" key="15">
    <source>
        <dbReference type="Pfam" id="PF02096"/>
    </source>
</evidence>
<evidence type="ECO:0000256" key="2">
    <source>
        <dbReference type="ARBA" id="ARBA00010527"/>
    </source>
</evidence>
<dbReference type="NCBIfam" id="TIGR03592">
    <property type="entry name" value="yidC_oxa1_cterm"/>
    <property type="match status" value="1"/>
</dbReference>
<proteinExistence type="inferred from homology"/>
<evidence type="ECO:0000256" key="7">
    <source>
        <dbReference type="ARBA" id="ARBA00025034"/>
    </source>
</evidence>
<dbReference type="RefSeq" id="WP_344017687.1">
    <property type="nucleotide sequence ID" value="NZ_BAAAJK010000001.1"/>
</dbReference>
<evidence type="ECO:0000256" key="3">
    <source>
        <dbReference type="ARBA" id="ARBA00015325"/>
    </source>
</evidence>
<dbReference type="Pfam" id="PF02096">
    <property type="entry name" value="60KD_IMP"/>
    <property type="match status" value="1"/>
</dbReference>
<protein>
    <recommendedName>
        <fullName evidence="3">Membrane protein insertase YidC</fullName>
    </recommendedName>
    <alternativeName>
        <fullName evidence="11">Foldase YidC</fullName>
    </alternativeName>
    <alternativeName>
        <fullName evidence="10">Membrane integrase YidC</fullName>
    </alternativeName>
    <alternativeName>
        <fullName evidence="9">Membrane protein YidC</fullName>
    </alternativeName>
</protein>
<feature type="transmembrane region" description="Helical" evidence="14">
    <location>
        <begin position="168"/>
        <end position="194"/>
    </location>
</feature>
<keyword evidence="4 12" id="KW-0812">Transmembrane</keyword>
<keyword evidence="5 14" id="KW-1133">Transmembrane helix</keyword>
<reference evidence="17" key="1">
    <citation type="journal article" date="2019" name="Int. J. Syst. Evol. Microbiol.">
        <title>The Global Catalogue of Microorganisms (GCM) 10K type strain sequencing project: providing services to taxonomists for standard genome sequencing and annotation.</title>
        <authorList>
            <consortium name="The Broad Institute Genomics Platform"/>
            <consortium name="The Broad Institute Genome Sequencing Center for Infectious Disease"/>
            <person name="Wu L."/>
            <person name="Ma J."/>
        </authorList>
    </citation>
    <scope>NUCLEOTIDE SEQUENCE [LARGE SCALE GENOMIC DNA]</scope>
    <source>
        <strain evidence="17">JCM 11896</strain>
    </source>
</reference>
<evidence type="ECO:0000256" key="6">
    <source>
        <dbReference type="ARBA" id="ARBA00023136"/>
    </source>
</evidence>
<feature type="transmembrane region" description="Helical" evidence="14">
    <location>
        <begin position="242"/>
        <end position="260"/>
    </location>
</feature>
<organism evidence="16 17">
    <name type="scientific">Pseudonocardia kongjuensis</name>
    <dbReference type="NCBI Taxonomy" id="102227"/>
    <lineage>
        <taxon>Bacteria</taxon>
        <taxon>Bacillati</taxon>
        <taxon>Actinomycetota</taxon>
        <taxon>Actinomycetes</taxon>
        <taxon>Pseudonocardiales</taxon>
        <taxon>Pseudonocardiaceae</taxon>
        <taxon>Pseudonocardia</taxon>
    </lineage>
</organism>
<name>A0ABP4I417_9PSEU</name>
<evidence type="ECO:0000256" key="8">
    <source>
        <dbReference type="ARBA" id="ARBA00026028"/>
    </source>
</evidence>
<evidence type="ECO:0000313" key="17">
    <source>
        <dbReference type="Proteomes" id="UP001501414"/>
    </source>
</evidence>
<dbReference type="Proteomes" id="UP001501414">
    <property type="component" value="Unassembled WGS sequence"/>
</dbReference>
<evidence type="ECO:0000256" key="1">
    <source>
        <dbReference type="ARBA" id="ARBA00004141"/>
    </source>
</evidence>
<evidence type="ECO:0000256" key="5">
    <source>
        <dbReference type="ARBA" id="ARBA00022989"/>
    </source>
</evidence>
<evidence type="ECO:0000256" key="9">
    <source>
        <dbReference type="ARBA" id="ARBA00031538"/>
    </source>
</evidence>
<comment type="caution">
    <text evidence="16">The sequence shown here is derived from an EMBL/GenBank/DDBJ whole genome shotgun (WGS) entry which is preliminary data.</text>
</comment>
<feature type="transmembrane region" description="Helical" evidence="14">
    <location>
        <begin position="214"/>
        <end position="236"/>
    </location>
</feature>
<evidence type="ECO:0000313" key="16">
    <source>
        <dbReference type="EMBL" id="GAA1379724.1"/>
    </source>
</evidence>
<dbReference type="EMBL" id="BAAAJK010000001">
    <property type="protein sequence ID" value="GAA1379724.1"/>
    <property type="molecule type" value="Genomic_DNA"/>
</dbReference>
<gene>
    <name evidence="16" type="primary">yidC_1</name>
    <name evidence="16" type="ORF">GCM10009613_02850</name>
</gene>
<evidence type="ECO:0000256" key="14">
    <source>
        <dbReference type="SAM" id="Phobius"/>
    </source>
</evidence>
<dbReference type="InterPro" id="IPR028055">
    <property type="entry name" value="YidC/Oxa/ALB_C"/>
</dbReference>
<evidence type="ECO:0000256" key="11">
    <source>
        <dbReference type="ARBA" id="ARBA00033342"/>
    </source>
</evidence>
<comment type="similarity">
    <text evidence="2">Belongs to the OXA1/ALB3/YidC family. Type 1 subfamily.</text>
</comment>
<feature type="compositionally biased region" description="Basic residues" evidence="13">
    <location>
        <begin position="296"/>
        <end position="305"/>
    </location>
</feature>
<sequence>MLDVLYYPVSLVMRLWHDLFAALLGPTSGVAWALSVVFLVLTVRALLLRPAWTRMRAARITRALAPQLSALRERHRSDPRALAAATTDLHRRHGSSPVAGLGTALLQIPVFVALLHVLRSFNRPGLSFEQNAMIANYAFDPDQVASFLQARLFGAPLSAWTAMPAEQLASFGGTVVTPGAVAAVVVPLAVLAALATHLSMRFARAEVTGQPAGVARVTAVLPWVAPAAVLAGGLLFPVPVALLLYWTTGGVATLVQQVVLGRMLDRRPPSVPEPVPVAPPVRAPRPGARPVTRSAGRGRGRRGRRTGKDRGR</sequence>
<keyword evidence="17" id="KW-1185">Reference proteome</keyword>
<dbReference type="PANTHER" id="PTHR12428">
    <property type="entry name" value="OXA1"/>
    <property type="match status" value="1"/>
</dbReference>
<dbReference type="PANTHER" id="PTHR12428:SF65">
    <property type="entry name" value="CYTOCHROME C OXIDASE ASSEMBLY PROTEIN COX18, MITOCHONDRIAL"/>
    <property type="match status" value="1"/>
</dbReference>
<dbReference type="InterPro" id="IPR001708">
    <property type="entry name" value="YidC/ALB3/OXA1/COX18"/>
</dbReference>
<feature type="domain" description="Membrane insertase YidC/Oxa/ALB C-terminal" evidence="15">
    <location>
        <begin position="32"/>
        <end position="260"/>
    </location>
</feature>
<feature type="compositionally biased region" description="Low complexity" evidence="13">
    <location>
        <begin position="284"/>
        <end position="295"/>
    </location>
</feature>
<evidence type="ECO:0000256" key="13">
    <source>
        <dbReference type="SAM" id="MobiDB-lite"/>
    </source>
</evidence>
<comment type="function">
    <text evidence="7">Required for the insertion and/or proper folding and/or complex formation of integral membrane proteins into the membrane. Involved in integration of membrane proteins that insert both dependently and independently of the Sec translocase complex, as well as at least some lipoproteins. Aids folding of multispanning membrane proteins.</text>
</comment>
<evidence type="ECO:0000256" key="12">
    <source>
        <dbReference type="RuleBase" id="RU003945"/>
    </source>
</evidence>
<evidence type="ECO:0000256" key="10">
    <source>
        <dbReference type="ARBA" id="ARBA00033245"/>
    </source>
</evidence>
<accession>A0ABP4I417</accession>
<keyword evidence="6 14" id="KW-0472">Membrane</keyword>